<keyword evidence="2" id="KW-0540">Nuclease</keyword>
<evidence type="ECO:0000313" key="2">
    <source>
        <dbReference type="EMBL" id="AGA31866.1"/>
    </source>
</evidence>
<gene>
    <name evidence="2" type="primary">yprB [H]</name>
    <name evidence="2" type="ordered locus">TVNIR_0153</name>
</gene>
<keyword evidence="2" id="KW-0269">Exonuclease</keyword>
<dbReference type="PATRIC" id="fig|1255043.3.peg.153"/>
<evidence type="ECO:0000313" key="3">
    <source>
        <dbReference type="Proteomes" id="UP000010809"/>
    </source>
</evidence>
<evidence type="ECO:0000259" key="1">
    <source>
        <dbReference type="Pfam" id="PF13482"/>
    </source>
</evidence>
<dbReference type="GO" id="GO:0004527">
    <property type="term" value="F:exonuclease activity"/>
    <property type="evidence" value="ECO:0007669"/>
    <property type="project" value="UniProtKB-KW"/>
</dbReference>
<keyword evidence="2" id="KW-0378">Hydrolase</keyword>
<dbReference type="SUPFAM" id="SSF53098">
    <property type="entry name" value="Ribonuclease H-like"/>
    <property type="match status" value="1"/>
</dbReference>
<proteinExistence type="predicted"/>
<dbReference type="Proteomes" id="UP000010809">
    <property type="component" value="Chromosome"/>
</dbReference>
<reference evidence="2" key="1">
    <citation type="submission" date="2015-12" db="EMBL/GenBank/DDBJ databases">
        <authorList>
            <person name="Tikhonova T.V."/>
            <person name="Pavlov A.R."/>
            <person name="Beletsky A.V."/>
            <person name="Mardanov A.V."/>
            <person name="Sorokin D.Y."/>
            <person name="Ravin N.V."/>
            <person name="Popov V.O."/>
        </authorList>
    </citation>
    <scope>NUCLEOTIDE SEQUENCE</scope>
    <source>
        <strain evidence="2">DSM 14787</strain>
    </source>
</reference>
<accession>L0DU59</accession>
<dbReference type="InterPro" id="IPR012337">
    <property type="entry name" value="RNaseH-like_sf"/>
</dbReference>
<dbReference type="InterPro" id="IPR038720">
    <property type="entry name" value="YprB_RNase_H-like_dom"/>
</dbReference>
<keyword evidence="3" id="KW-1185">Reference proteome</keyword>
<protein>
    <submittedName>
        <fullName evidence="2">Exonuclease RNase_H superfamily</fullName>
    </submittedName>
</protein>
<dbReference type="STRING" id="1255043.TVNIR_0153"/>
<dbReference type="HOGENOM" id="CLU_035904_2_0_6"/>
<organism evidence="2 3">
    <name type="scientific">Thioalkalivibrio nitratireducens (strain DSM 14787 / UNIQEM 213 / ALEN2)</name>
    <dbReference type="NCBI Taxonomy" id="1255043"/>
    <lineage>
        <taxon>Bacteria</taxon>
        <taxon>Pseudomonadati</taxon>
        <taxon>Pseudomonadota</taxon>
        <taxon>Gammaproteobacteria</taxon>
        <taxon>Chromatiales</taxon>
        <taxon>Ectothiorhodospiraceae</taxon>
        <taxon>Thioalkalivibrio</taxon>
    </lineage>
</organism>
<sequence length="308" mass="33576">MDGAAGGSVIGIDTETTGLAGGTGTAAFMAGVAEAGPGGVRLRQWLLTAFSGEAAMLDALDVSLAGAGLMVSYNGATFDLPLLRDRRRLQRGRALAEPRHLDLLHPTRRLFRSAWPDCRLATAEHRLLGLVREDDLPGSEAPGAWRDYLAGGPADDLERVLRHNALDVLSLLVLGPVLARAMYDPLAFSADPLAAAEVWSRSGERRRALAVLERAQDRLDIRGGLELARGLRRAGRWPEAVAVWERLAQTGCAEAVECLAKYHEHVRRDWETALDYTARLGEGPEARRRRGRLERRRGVGQGRLDLTE</sequence>
<name>L0DU59_THIND</name>
<dbReference type="AlphaFoldDB" id="L0DU59"/>
<dbReference type="Pfam" id="PF13482">
    <property type="entry name" value="RNase_H_2"/>
    <property type="match status" value="1"/>
</dbReference>
<feature type="domain" description="YprB ribonuclease H-like" evidence="1">
    <location>
        <begin position="12"/>
        <end position="174"/>
    </location>
</feature>
<dbReference type="eggNOG" id="COG3359">
    <property type="taxonomic scope" value="Bacteria"/>
</dbReference>
<dbReference type="KEGG" id="tni:TVNIR_0153"/>
<dbReference type="PANTHER" id="PTHR38462:SF1">
    <property type="entry name" value="YPRB RIBONUCLEASE H-LIKE DOMAIN-CONTAINING PROTEIN"/>
    <property type="match status" value="1"/>
</dbReference>
<dbReference type="EMBL" id="CP003989">
    <property type="protein sequence ID" value="AGA31866.1"/>
    <property type="molecule type" value="Genomic_DNA"/>
</dbReference>
<dbReference type="PANTHER" id="PTHR38462">
    <property type="entry name" value="EXONUCLEASE-LIKE PROTEIN"/>
    <property type="match status" value="1"/>
</dbReference>